<sequence>MDSKIAPGYLFSRKYTYRLNYIAGAPDYVSTWDFTNLIQRLIYQLMLFTKI</sequence>
<accession>A0A1H9QPN9</accession>
<evidence type="ECO:0000313" key="2">
    <source>
        <dbReference type="Proteomes" id="UP000199572"/>
    </source>
</evidence>
<protein>
    <submittedName>
        <fullName evidence="1">Uncharacterized protein</fullName>
    </submittedName>
</protein>
<dbReference type="Proteomes" id="UP000199572">
    <property type="component" value="Unassembled WGS sequence"/>
</dbReference>
<keyword evidence="2" id="KW-1185">Reference proteome</keyword>
<organism evidence="1 2">
    <name type="scientific">Pedobacter rhizosphaerae</name>
    <dbReference type="NCBI Taxonomy" id="390241"/>
    <lineage>
        <taxon>Bacteria</taxon>
        <taxon>Pseudomonadati</taxon>
        <taxon>Bacteroidota</taxon>
        <taxon>Sphingobacteriia</taxon>
        <taxon>Sphingobacteriales</taxon>
        <taxon>Sphingobacteriaceae</taxon>
        <taxon>Pedobacter</taxon>
    </lineage>
</organism>
<name>A0A1H9QPN9_9SPHI</name>
<gene>
    <name evidence="1" type="ORF">SAMN04488023_11266</name>
</gene>
<evidence type="ECO:0000313" key="1">
    <source>
        <dbReference type="EMBL" id="SER61703.1"/>
    </source>
</evidence>
<reference evidence="1 2" key="1">
    <citation type="submission" date="2016-10" db="EMBL/GenBank/DDBJ databases">
        <authorList>
            <person name="de Groot N.N."/>
        </authorList>
    </citation>
    <scope>NUCLEOTIDE SEQUENCE [LARGE SCALE GENOMIC DNA]</scope>
    <source>
        <strain evidence="1 2">DSM 18610</strain>
    </source>
</reference>
<dbReference type="AlphaFoldDB" id="A0A1H9QPN9"/>
<dbReference type="EMBL" id="FOGG01000012">
    <property type="protein sequence ID" value="SER61703.1"/>
    <property type="molecule type" value="Genomic_DNA"/>
</dbReference>
<proteinExistence type="predicted"/>